<proteinExistence type="predicted"/>
<dbReference type="Proteomes" id="UP000250235">
    <property type="component" value="Unassembled WGS sequence"/>
</dbReference>
<organism evidence="2 3">
    <name type="scientific">Dorcoceras hygrometricum</name>
    <dbReference type="NCBI Taxonomy" id="472368"/>
    <lineage>
        <taxon>Eukaryota</taxon>
        <taxon>Viridiplantae</taxon>
        <taxon>Streptophyta</taxon>
        <taxon>Embryophyta</taxon>
        <taxon>Tracheophyta</taxon>
        <taxon>Spermatophyta</taxon>
        <taxon>Magnoliopsida</taxon>
        <taxon>eudicotyledons</taxon>
        <taxon>Gunneridae</taxon>
        <taxon>Pentapetalae</taxon>
        <taxon>asterids</taxon>
        <taxon>lamiids</taxon>
        <taxon>Lamiales</taxon>
        <taxon>Gesneriaceae</taxon>
        <taxon>Didymocarpoideae</taxon>
        <taxon>Trichosporeae</taxon>
        <taxon>Loxocarpinae</taxon>
        <taxon>Dorcoceras</taxon>
    </lineage>
</organism>
<protein>
    <recommendedName>
        <fullName evidence="4">Mucin-2-like</fullName>
    </recommendedName>
</protein>
<evidence type="ECO:0000313" key="2">
    <source>
        <dbReference type="EMBL" id="KZV26286.1"/>
    </source>
</evidence>
<dbReference type="AlphaFoldDB" id="A0A2Z7AY20"/>
<evidence type="ECO:0000256" key="1">
    <source>
        <dbReference type="SAM" id="Coils"/>
    </source>
</evidence>
<dbReference type="OrthoDB" id="1741306at2759"/>
<accession>A0A2Z7AY20</accession>
<gene>
    <name evidence="2" type="ORF">F511_41691</name>
</gene>
<evidence type="ECO:0000313" key="3">
    <source>
        <dbReference type="Proteomes" id="UP000250235"/>
    </source>
</evidence>
<evidence type="ECO:0008006" key="4">
    <source>
        <dbReference type="Google" id="ProtNLM"/>
    </source>
</evidence>
<feature type="coiled-coil region" evidence="1">
    <location>
        <begin position="464"/>
        <end position="516"/>
    </location>
</feature>
<reference evidence="2 3" key="1">
    <citation type="journal article" date="2015" name="Proc. Natl. Acad. Sci. U.S.A.">
        <title>The resurrection genome of Boea hygrometrica: A blueprint for survival of dehydration.</title>
        <authorList>
            <person name="Xiao L."/>
            <person name="Yang G."/>
            <person name="Zhang L."/>
            <person name="Yang X."/>
            <person name="Zhao S."/>
            <person name="Ji Z."/>
            <person name="Zhou Q."/>
            <person name="Hu M."/>
            <person name="Wang Y."/>
            <person name="Chen M."/>
            <person name="Xu Y."/>
            <person name="Jin H."/>
            <person name="Xiao X."/>
            <person name="Hu G."/>
            <person name="Bao F."/>
            <person name="Hu Y."/>
            <person name="Wan P."/>
            <person name="Li L."/>
            <person name="Deng X."/>
            <person name="Kuang T."/>
            <person name="Xiang C."/>
            <person name="Zhu J.K."/>
            <person name="Oliver M.J."/>
            <person name="He Y."/>
        </authorList>
    </citation>
    <scope>NUCLEOTIDE SEQUENCE [LARGE SCALE GENOMIC DNA]</scope>
    <source>
        <strain evidence="3">cv. XS01</strain>
    </source>
</reference>
<keyword evidence="3" id="KW-1185">Reference proteome</keyword>
<name>A0A2Z7AY20_9LAMI</name>
<keyword evidence="1" id="KW-0175">Coiled coil</keyword>
<dbReference type="EMBL" id="KV011351">
    <property type="protein sequence ID" value="KZV26286.1"/>
    <property type="molecule type" value="Genomic_DNA"/>
</dbReference>
<sequence length="522" mass="58366">MASALINNASQIYFDSVFGMDNEGMVKMFKALESSGLKGFLGCSSVIYEAALVEFFHNASVQNDKVVSTVQGKSVEFTEAIFAGTFELPTEGLIDMSDVPKYLVFDARTTFSYDVTVKASSFDASTHERFLMMSAIHGGVKGAPDLDWGESKDFPPLKILTPNTVGTYVDKNKNITVDVDEPAGDEPVVKKKATSKRRPTPAIERIRLRTVYSTDMVTVKFNRNNTIRSTAKVAVNRDVHIRVTRDRDVIIRYRYKSMSIEDILKQIPKEMMLPSVTAVEITRIKFGLVIEIPGVNEGDYYKASLPRIATSDKVKDIVAKEEQMLASAETDSLETAVQRRIALVIRGTVRDLEVDPTEFCGVFRRGPDAQLISFDSSSFHPDPDSLSTSSTSTSPMDFVADIPRLQQSPADSTQILMPTTAIPATYFIESFAQLRTYIDNLEKSLVEAHTQQDQVLRGLIKNVRQEVQIQIAALLLEILESKREVRAQYVILTTYLADIRKEVQDQKAAMLAFREESQEHYS</sequence>